<dbReference type="Proteomes" id="UP000319263">
    <property type="component" value="Chromosome"/>
</dbReference>
<proteinExistence type="predicted"/>
<dbReference type="OrthoDB" id="5171895at2"/>
<evidence type="ECO:0000313" key="1">
    <source>
        <dbReference type="EMBL" id="QDP97838.1"/>
    </source>
</evidence>
<organism evidence="1 2">
    <name type="scientific">Microlunatus elymi</name>
    <dbReference type="NCBI Taxonomy" id="2596828"/>
    <lineage>
        <taxon>Bacteria</taxon>
        <taxon>Bacillati</taxon>
        <taxon>Actinomycetota</taxon>
        <taxon>Actinomycetes</taxon>
        <taxon>Propionibacteriales</taxon>
        <taxon>Propionibacteriaceae</taxon>
        <taxon>Microlunatus</taxon>
    </lineage>
</organism>
<keyword evidence="2" id="KW-1185">Reference proteome</keyword>
<protein>
    <submittedName>
        <fullName evidence="1">Uncharacterized protein</fullName>
    </submittedName>
</protein>
<evidence type="ECO:0000313" key="2">
    <source>
        <dbReference type="Proteomes" id="UP000319263"/>
    </source>
</evidence>
<name>A0A516Q355_9ACTN</name>
<dbReference type="EMBL" id="CP041692">
    <property type="protein sequence ID" value="QDP97838.1"/>
    <property type="molecule type" value="Genomic_DNA"/>
</dbReference>
<sequence length="284" mass="30822">MARTARRLGAVVAALVCVVALLVVLAVIIIKSIPNHQPLPGEQRCVATAADQSVAVDTEQAHYAALIAGISVRKGLAPRAASIALATAYQESNLRNLDHGDRDSVGLFQQRPSMGWGTEKQLMNPYYATTRFYRALIKIHGWEKGDITEIAQKIQISGYPDAYRDHEADARVLASVLTGQSPAGIRCLIRDQRPGDVSGLIKDLRKTYQLKPKHSGSVITISAGSTTLAWSYAQFAVANARQYGVARVEVGSHSYQVDNRILAEWKTTQDSIGAKSVKITTRAS</sequence>
<reference evidence="1 2" key="1">
    <citation type="submission" date="2019-07" db="EMBL/GenBank/DDBJ databases">
        <title>Microlunatus dokdonensis sp. nov. isolated from the rhizospheric soil of the wild plant Elymus tsukushiensis.</title>
        <authorList>
            <person name="Ghim S.-Y."/>
            <person name="Hwang Y.-J."/>
            <person name="Son J.-S."/>
            <person name="Shin J.-H."/>
        </authorList>
    </citation>
    <scope>NUCLEOTIDE SEQUENCE [LARGE SCALE GENOMIC DNA]</scope>
    <source>
        <strain evidence="1 2">KUDC0627</strain>
    </source>
</reference>
<dbReference type="KEGG" id="mik:FOE78_19725"/>
<dbReference type="AlphaFoldDB" id="A0A516Q355"/>
<dbReference type="RefSeq" id="WP_143987792.1">
    <property type="nucleotide sequence ID" value="NZ_CP041692.1"/>
</dbReference>
<accession>A0A516Q355</accession>
<gene>
    <name evidence="1" type="ORF">FOE78_19725</name>
</gene>